<dbReference type="InterPro" id="IPR037294">
    <property type="entry name" value="ABC_BtuC-like"/>
</dbReference>
<feature type="transmembrane region" description="Helical" evidence="8">
    <location>
        <begin position="140"/>
        <end position="160"/>
    </location>
</feature>
<comment type="subcellular location">
    <subcellularLocation>
        <location evidence="1">Cell membrane</location>
        <topology evidence="1">Multi-pass membrane protein</topology>
    </subcellularLocation>
</comment>
<feature type="transmembrane region" description="Helical" evidence="8">
    <location>
        <begin position="32"/>
        <end position="52"/>
    </location>
</feature>
<dbReference type="PANTHER" id="PTHR30472">
    <property type="entry name" value="FERRIC ENTEROBACTIN TRANSPORT SYSTEM PERMEASE PROTEIN"/>
    <property type="match status" value="1"/>
</dbReference>
<evidence type="ECO:0000313" key="9">
    <source>
        <dbReference type="EMBL" id="KAA1187633.1"/>
    </source>
</evidence>
<comment type="similarity">
    <text evidence="2">Belongs to the binding-protein-dependent transport system permease family. FecCD subfamily.</text>
</comment>
<evidence type="ECO:0000256" key="7">
    <source>
        <dbReference type="ARBA" id="ARBA00023136"/>
    </source>
</evidence>
<evidence type="ECO:0000256" key="6">
    <source>
        <dbReference type="ARBA" id="ARBA00022989"/>
    </source>
</evidence>
<name>A0A5B0WL03_9GAMM</name>
<sequence length="354" mass="37267">MIRRNYCETEVKISGKVWRQGKMSLVFVHRNLMVTCAMLLLIMGLAVFSMTIGKFNITIEQIISTFWGAGSGTVSEKIIMDIRLPRVLTAIFVGAALGVSGAVFQSISRNALGSPDVIGFTTGAATGAIIQIVLFDNNAAQVAIAAIVGGVLTAAVVYLLSLKSGSIGGYRLILTGIGVGSVLTALNGLLLVKGNLDNTVMANLWLAGSLNARTWGHVFPVLTGVVLLVPLVLFTARKLNIIEMGDDIASQLGIKVERVRLIMIFCAVVLAALATGAAGPIAFVALAAPQLVVRLTRSRNMPVISAALMGACLLLAADLFTQLLPLKAAVPIGLMTGLVGGVYLIWLLTRSRQI</sequence>
<dbReference type="EMBL" id="VTUW01000022">
    <property type="protein sequence ID" value="KAA1187633.1"/>
    <property type="molecule type" value="Genomic_DNA"/>
</dbReference>
<keyword evidence="5 8" id="KW-0812">Transmembrane</keyword>
<evidence type="ECO:0000256" key="1">
    <source>
        <dbReference type="ARBA" id="ARBA00004651"/>
    </source>
</evidence>
<gene>
    <name evidence="9" type="ORF">F0L16_12630</name>
</gene>
<evidence type="ECO:0000256" key="8">
    <source>
        <dbReference type="SAM" id="Phobius"/>
    </source>
</evidence>
<evidence type="ECO:0000256" key="4">
    <source>
        <dbReference type="ARBA" id="ARBA00022475"/>
    </source>
</evidence>
<reference evidence="9 10" key="1">
    <citation type="submission" date="2019-09" db="EMBL/GenBank/DDBJ databases">
        <title>Whole genome sequence of Photorhabdus heterorhabditis strain ETL (Enterobacteriales: Enterobacteriaceae) a bacterial symbiont of Heterorhabditis zealandica strain ETL (Rhabditida: Heterorhabditidae).</title>
        <authorList>
            <person name="Lulamba T.E."/>
            <person name="Serepa-Dlamini M.H."/>
        </authorList>
    </citation>
    <scope>NUCLEOTIDE SEQUENCE [LARGE SCALE GENOMIC DNA]</scope>
    <source>
        <strain evidence="9 10">ETL</strain>
    </source>
</reference>
<dbReference type="RefSeq" id="WP_149616884.1">
    <property type="nucleotide sequence ID" value="NZ_CAWPFF010000062.1"/>
</dbReference>
<feature type="transmembrane region" description="Helical" evidence="8">
    <location>
        <begin position="87"/>
        <end position="105"/>
    </location>
</feature>
<dbReference type="AlphaFoldDB" id="A0A5B0WL03"/>
<feature type="transmembrane region" description="Helical" evidence="8">
    <location>
        <begin position="300"/>
        <end position="321"/>
    </location>
</feature>
<dbReference type="FunFam" id="1.10.3470.10:FF:000001">
    <property type="entry name" value="Vitamin B12 ABC transporter permease BtuC"/>
    <property type="match status" value="1"/>
</dbReference>
<evidence type="ECO:0000256" key="2">
    <source>
        <dbReference type="ARBA" id="ARBA00007935"/>
    </source>
</evidence>
<dbReference type="Proteomes" id="UP000322184">
    <property type="component" value="Unassembled WGS sequence"/>
</dbReference>
<feature type="transmembrane region" description="Helical" evidence="8">
    <location>
        <begin position="328"/>
        <end position="348"/>
    </location>
</feature>
<dbReference type="PANTHER" id="PTHR30472:SF24">
    <property type="entry name" value="FERRIC ENTEROBACTIN TRANSPORT SYSTEM PERMEASE PROTEIN FEPG"/>
    <property type="match status" value="1"/>
</dbReference>
<accession>A0A5B0WL03</accession>
<dbReference type="GO" id="GO:0005886">
    <property type="term" value="C:plasma membrane"/>
    <property type="evidence" value="ECO:0007669"/>
    <property type="project" value="UniProtKB-SubCell"/>
</dbReference>
<evidence type="ECO:0000313" key="10">
    <source>
        <dbReference type="Proteomes" id="UP000322184"/>
    </source>
</evidence>
<feature type="transmembrane region" description="Helical" evidence="8">
    <location>
        <begin position="261"/>
        <end position="288"/>
    </location>
</feature>
<dbReference type="CDD" id="cd06550">
    <property type="entry name" value="TM_ABC_iron-siderophores_like"/>
    <property type="match status" value="1"/>
</dbReference>
<dbReference type="Pfam" id="PF01032">
    <property type="entry name" value="FecCD"/>
    <property type="match status" value="1"/>
</dbReference>
<keyword evidence="6 8" id="KW-1133">Transmembrane helix</keyword>
<feature type="transmembrane region" description="Helical" evidence="8">
    <location>
        <begin position="172"/>
        <end position="192"/>
    </location>
</feature>
<evidence type="ECO:0000256" key="5">
    <source>
        <dbReference type="ARBA" id="ARBA00022692"/>
    </source>
</evidence>
<dbReference type="SUPFAM" id="SSF81345">
    <property type="entry name" value="ABC transporter involved in vitamin B12 uptake, BtuC"/>
    <property type="match status" value="1"/>
</dbReference>
<dbReference type="STRING" id="880156.AM629_07695"/>
<keyword evidence="7 8" id="KW-0472">Membrane</keyword>
<dbReference type="Gene3D" id="1.10.3470.10">
    <property type="entry name" value="ABC transporter involved in vitamin B12 uptake, BtuC"/>
    <property type="match status" value="1"/>
</dbReference>
<proteinExistence type="inferred from homology"/>
<dbReference type="InterPro" id="IPR000522">
    <property type="entry name" value="ABC_transptr_permease_BtuC"/>
</dbReference>
<dbReference type="GO" id="GO:0022857">
    <property type="term" value="F:transmembrane transporter activity"/>
    <property type="evidence" value="ECO:0007669"/>
    <property type="project" value="InterPro"/>
</dbReference>
<comment type="caution">
    <text evidence="9">The sequence shown here is derived from an EMBL/GenBank/DDBJ whole genome shotgun (WGS) entry which is preliminary data.</text>
</comment>
<feature type="transmembrane region" description="Helical" evidence="8">
    <location>
        <begin position="212"/>
        <end position="234"/>
    </location>
</feature>
<evidence type="ECO:0000256" key="3">
    <source>
        <dbReference type="ARBA" id="ARBA00022448"/>
    </source>
</evidence>
<protein>
    <submittedName>
        <fullName evidence="9">Iron chelate uptake ABC transporter family permease subunit</fullName>
    </submittedName>
</protein>
<dbReference type="GO" id="GO:0033214">
    <property type="term" value="P:siderophore-iron import into cell"/>
    <property type="evidence" value="ECO:0007669"/>
    <property type="project" value="TreeGrafter"/>
</dbReference>
<feature type="transmembrane region" description="Helical" evidence="8">
    <location>
        <begin position="117"/>
        <end position="134"/>
    </location>
</feature>
<keyword evidence="3" id="KW-0813">Transport</keyword>
<organism evidence="9 10">
    <name type="scientific">Photorhabdus heterorhabditis</name>
    <dbReference type="NCBI Taxonomy" id="880156"/>
    <lineage>
        <taxon>Bacteria</taxon>
        <taxon>Pseudomonadati</taxon>
        <taxon>Pseudomonadota</taxon>
        <taxon>Gammaproteobacteria</taxon>
        <taxon>Enterobacterales</taxon>
        <taxon>Morganellaceae</taxon>
        <taxon>Photorhabdus</taxon>
    </lineage>
</organism>
<keyword evidence="4" id="KW-1003">Cell membrane</keyword>